<comment type="subcellular location">
    <subcellularLocation>
        <location evidence="1">Cell membrane</location>
        <topology evidence="1">Multi-pass membrane protein</topology>
    </subcellularLocation>
</comment>
<proteinExistence type="predicted"/>
<protein>
    <recommendedName>
        <fullName evidence="10">Undecaprenyl-phosphate alpha-N-acetylglucosaminyl 1-phosphate transferase</fullName>
    </recommendedName>
</protein>
<keyword evidence="4 7" id="KW-0812">Transmembrane</keyword>
<keyword evidence="6 7" id="KW-0472">Membrane</keyword>
<dbReference type="GO" id="GO:0071555">
    <property type="term" value="P:cell wall organization"/>
    <property type="evidence" value="ECO:0007669"/>
    <property type="project" value="TreeGrafter"/>
</dbReference>
<evidence type="ECO:0000256" key="3">
    <source>
        <dbReference type="ARBA" id="ARBA00022679"/>
    </source>
</evidence>
<feature type="transmembrane region" description="Helical" evidence="7">
    <location>
        <begin position="150"/>
        <end position="168"/>
    </location>
</feature>
<feature type="transmembrane region" description="Helical" evidence="7">
    <location>
        <begin position="108"/>
        <end position="130"/>
    </location>
</feature>
<name>A0A1G2BFC7_9BACT</name>
<dbReference type="GO" id="GO:0005886">
    <property type="term" value="C:plasma membrane"/>
    <property type="evidence" value="ECO:0007669"/>
    <property type="project" value="UniProtKB-SubCell"/>
</dbReference>
<evidence type="ECO:0000313" key="9">
    <source>
        <dbReference type="Proteomes" id="UP000176420"/>
    </source>
</evidence>
<keyword evidence="2" id="KW-1003">Cell membrane</keyword>
<evidence type="ECO:0000313" key="8">
    <source>
        <dbReference type="EMBL" id="OGY87755.1"/>
    </source>
</evidence>
<dbReference type="InterPro" id="IPR000715">
    <property type="entry name" value="Glycosyl_transferase_4"/>
</dbReference>
<sequence length="363" mass="40120">MQAQTIALLILTFGIAVVLTVVIKKVATYFKIVDLPNKPRKIHSHSTPLLGGVAVILSFILGMIFLWPQLQSGQFLTKHLLGVIIGSIFILIGGILDDRFDLAPRWQIIFPMLATISIITAGIGISYITNPFGDLFYLDSIKFTVFTIKGIPYALTLLADLFTLLWLTGMMYTTKFLDGLDGLVSGVTVIGSVIIFILSLSQEVLQADTALLAALVAVVFLGFLFFNWHPAKIFLGESGSLFAGFILGVLAIISGGKIATALLILGVPIFDVLWVIFRRFFLEKKSPFLADRQHLHLRLLDIGLSHRQVVLILYTLTTIFGVSALFLQSKQKAYVLLLLLTIMIILGFILVHLHKKKAKRNNL</sequence>
<evidence type="ECO:0000256" key="6">
    <source>
        <dbReference type="ARBA" id="ARBA00023136"/>
    </source>
</evidence>
<evidence type="ECO:0000256" key="2">
    <source>
        <dbReference type="ARBA" id="ARBA00022475"/>
    </source>
</evidence>
<feature type="transmembrane region" description="Helical" evidence="7">
    <location>
        <begin position="180"/>
        <end position="198"/>
    </location>
</feature>
<reference evidence="8 9" key="1">
    <citation type="journal article" date="2016" name="Nat. Commun.">
        <title>Thousands of microbial genomes shed light on interconnected biogeochemical processes in an aquifer system.</title>
        <authorList>
            <person name="Anantharaman K."/>
            <person name="Brown C.T."/>
            <person name="Hug L.A."/>
            <person name="Sharon I."/>
            <person name="Castelle C.J."/>
            <person name="Probst A.J."/>
            <person name="Thomas B.C."/>
            <person name="Singh A."/>
            <person name="Wilkins M.J."/>
            <person name="Karaoz U."/>
            <person name="Brodie E.L."/>
            <person name="Williams K.H."/>
            <person name="Hubbard S.S."/>
            <person name="Banfield J.F."/>
        </authorList>
    </citation>
    <scope>NUCLEOTIDE SEQUENCE [LARGE SCALE GENOMIC DNA]</scope>
</reference>
<evidence type="ECO:0000256" key="7">
    <source>
        <dbReference type="SAM" id="Phobius"/>
    </source>
</evidence>
<dbReference type="AlphaFoldDB" id="A0A1G2BFC7"/>
<evidence type="ECO:0000256" key="1">
    <source>
        <dbReference type="ARBA" id="ARBA00004651"/>
    </source>
</evidence>
<evidence type="ECO:0008006" key="10">
    <source>
        <dbReference type="Google" id="ProtNLM"/>
    </source>
</evidence>
<feature type="transmembrane region" description="Helical" evidence="7">
    <location>
        <begin position="333"/>
        <end position="353"/>
    </location>
</feature>
<dbReference type="GO" id="GO:0044038">
    <property type="term" value="P:cell wall macromolecule biosynthetic process"/>
    <property type="evidence" value="ECO:0007669"/>
    <property type="project" value="TreeGrafter"/>
</dbReference>
<dbReference type="Proteomes" id="UP000176420">
    <property type="component" value="Unassembled WGS sequence"/>
</dbReference>
<dbReference type="EMBL" id="MHKI01000006">
    <property type="protein sequence ID" value="OGY87755.1"/>
    <property type="molecule type" value="Genomic_DNA"/>
</dbReference>
<feature type="transmembrane region" description="Helical" evidence="7">
    <location>
        <begin position="204"/>
        <end position="226"/>
    </location>
</feature>
<feature type="transmembrane region" description="Helical" evidence="7">
    <location>
        <begin position="259"/>
        <end position="277"/>
    </location>
</feature>
<feature type="transmembrane region" description="Helical" evidence="7">
    <location>
        <begin position="233"/>
        <end position="253"/>
    </location>
</feature>
<comment type="caution">
    <text evidence="8">The sequence shown here is derived from an EMBL/GenBank/DDBJ whole genome shotgun (WGS) entry which is preliminary data.</text>
</comment>
<organism evidence="8 9">
    <name type="scientific">Candidatus Kerfeldbacteria bacterium RIFOXYB2_FULL_38_14</name>
    <dbReference type="NCBI Taxonomy" id="1798547"/>
    <lineage>
        <taxon>Bacteria</taxon>
        <taxon>Candidatus Kerfeldiibacteriota</taxon>
    </lineage>
</organism>
<feature type="transmembrane region" description="Helical" evidence="7">
    <location>
        <begin position="309"/>
        <end position="327"/>
    </location>
</feature>
<dbReference type="GO" id="GO:0016780">
    <property type="term" value="F:phosphotransferase activity, for other substituted phosphate groups"/>
    <property type="evidence" value="ECO:0007669"/>
    <property type="project" value="InterPro"/>
</dbReference>
<dbReference type="PANTHER" id="PTHR22926:SF3">
    <property type="entry name" value="UNDECAPRENYL-PHOSPHATE ALPHA-N-ACETYLGLUCOSAMINYL 1-PHOSPHATE TRANSFERASE"/>
    <property type="match status" value="1"/>
</dbReference>
<dbReference type="CDD" id="cd06853">
    <property type="entry name" value="GT_WecA_like"/>
    <property type="match status" value="1"/>
</dbReference>
<keyword evidence="5 7" id="KW-1133">Transmembrane helix</keyword>
<dbReference type="PANTHER" id="PTHR22926">
    <property type="entry name" value="PHOSPHO-N-ACETYLMURAMOYL-PENTAPEPTIDE-TRANSFERASE"/>
    <property type="match status" value="1"/>
</dbReference>
<accession>A0A1G2BFC7</accession>
<evidence type="ECO:0000256" key="5">
    <source>
        <dbReference type="ARBA" id="ARBA00022989"/>
    </source>
</evidence>
<dbReference type="GO" id="GO:0009103">
    <property type="term" value="P:lipopolysaccharide biosynthetic process"/>
    <property type="evidence" value="ECO:0007669"/>
    <property type="project" value="TreeGrafter"/>
</dbReference>
<evidence type="ECO:0000256" key="4">
    <source>
        <dbReference type="ARBA" id="ARBA00022692"/>
    </source>
</evidence>
<feature type="transmembrane region" description="Helical" evidence="7">
    <location>
        <begin position="6"/>
        <end position="27"/>
    </location>
</feature>
<feature type="transmembrane region" description="Helical" evidence="7">
    <location>
        <begin position="48"/>
        <end position="67"/>
    </location>
</feature>
<feature type="transmembrane region" description="Helical" evidence="7">
    <location>
        <begin position="79"/>
        <end position="96"/>
    </location>
</feature>
<gene>
    <name evidence="8" type="ORF">A2319_04915</name>
</gene>
<keyword evidence="3" id="KW-0808">Transferase</keyword>
<dbReference type="Pfam" id="PF00953">
    <property type="entry name" value="Glycos_transf_4"/>
    <property type="match status" value="1"/>
</dbReference>